<proteinExistence type="predicted"/>
<gene>
    <name evidence="2" type="ORF">A9F13_01g01111</name>
</gene>
<evidence type="ECO:0000256" key="1">
    <source>
        <dbReference type="SAM" id="SignalP"/>
    </source>
</evidence>
<keyword evidence="1" id="KW-0732">Signal</keyword>
<sequence>MKFTTAFYCALAAATVSAAPAETQAASGHAAGGHGGAAGSTGMDYNSNTLDILGRGLGSVINYVIKDVSQIGQDAGVEVSGILRDVVHDVLGGNKRSLDELNAKLEEMEKREAHDIHHSLMRLVSDLMGAVSGIATDTGASLQNAVGAGSVRGTLEGLGL</sequence>
<feature type="signal peptide" evidence="1">
    <location>
        <begin position="1"/>
        <end position="18"/>
    </location>
</feature>
<protein>
    <submittedName>
        <fullName evidence="2">Uncharacterized protein</fullName>
    </submittedName>
</protein>
<organism evidence="2 3">
    <name type="scientific">Clavispora lusitaniae</name>
    <name type="common">Candida lusitaniae</name>
    <dbReference type="NCBI Taxonomy" id="36911"/>
    <lineage>
        <taxon>Eukaryota</taxon>
        <taxon>Fungi</taxon>
        <taxon>Dikarya</taxon>
        <taxon>Ascomycota</taxon>
        <taxon>Saccharomycotina</taxon>
        <taxon>Pichiomycetes</taxon>
        <taxon>Metschnikowiaceae</taxon>
        <taxon>Clavispora</taxon>
    </lineage>
</organism>
<accession>A0AA91Q4Q2</accession>
<reference evidence="2 3" key="1">
    <citation type="submission" date="2017-04" db="EMBL/GenBank/DDBJ databases">
        <title>Draft genome of the yeast Clavispora lusitaniae type strain CBS 6936.</title>
        <authorList>
            <person name="Durrens P."/>
            <person name="Klopp C."/>
            <person name="Biteau N."/>
            <person name="Fitton-Ouhabi V."/>
            <person name="Dementhon K."/>
            <person name="Accoceberry I."/>
            <person name="Sherman D.J."/>
            <person name="Noel T."/>
        </authorList>
    </citation>
    <scope>NUCLEOTIDE SEQUENCE [LARGE SCALE GENOMIC DNA]</scope>
    <source>
        <strain evidence="2 3">CBS 6936</strain>
    </source>
</reference>
<evidence type="ECO:0000313" key="3">
    <source>
        <dbReference type="Proteomes" id="UP000195602"/>
    </source>
</evidence>
<name>A0AA91Q4Q2_CLALS</name>
<dbReference type="Proteomes" id="UP000195602">
    <property type="component" value="Unassembled WGS sequence"/>
</dbReference>
<evidence type="ECO:0000313" key="2">
    <source>
        <dbReference type="EMBL" id="OVF10707.1"/>
    </source>
</evidence>
<dbReference type="EMBL" id="LYUB02000001">
    <property type="protein sequence ID" value="OVF10707.1"/>
    <property type="molecule type" value="Genomic_DNA"/>
</dbReference>
<comment type="caution">
    <text evidence="2">The sequence shown here is derived from an EMBL/GenBank/DDBJ whole genome shotgun (WGS) entry which is preliminary data.</text>
</comment>
<dbReference type="KEGG" id="clus:A9F13_01g01111"/>
<feature type="chain" id="PRO_5041722782" evidence="1">
    <location>
        <begin position="19"/>
        <end position="160"/>
    </location>
</feature>
<dbReference type="AlphaFoldDB" id="A0AA91Q4Q2"/>